<comment type="pathway">
    <text evidence="1 8">One-carbon metabolism; tetrahydrofolate interconversion.</text>
</comment>
<organism evidence="10 11">
    <name type="scientific">Auritidibacter ignavus</name>
    <dbReference type="NCBI Taxonomy" id="678932"/>
    <lineage>
        <taxon>Bacteria</taxon>
        <taxon>Bacillati</taxon>
        <taxon>Actinomycetota</taxon>
        <taxon>Actinomycetes</taxon>
        <taxon>Micrococcales</taxon>
        <taxon>Micrococcaceae</taxon>
        <taxon>Auritidibacter</taxon>
    </lineage>
</organism>
<dbReference type="EC" id="6.3.4.3" evidence="8"/>
<evidence type="ECO:0000256" key="8">
    <source>
        <dbReference type="HAMAP-Rule" id="MF_01543"/>
    </source>
</evidence>
<dbReference type="EMBL" id="CP122566">
    <property type="protein sequence ID" value="WGH92565.1"/>
    <property type="molecule type" value="Genomic_DNA"/>
</dbReference>
<reference evidence="10 11" key="1">
    <citation type="submission" date="2023-03" db="EMBL/GenBank/DDBJ databases">
        <title>Complete genome sequences of several Auritidibacter ignavus strains isolated from ear infections.</title>
        <authorList>
            <person name="Baehr T."/>
            <person name="Baumhoegger A.M."/>
        </authorList>
    </citation>
    <scope>NUCLEOTIDE SEQUENCE [LARGE SCALE GENOMIC DNA]</scope>
    <source>
        <strain evidence="10 11">BABAE-6</strain>
    </source>
</reference>
<evidence type="ECO:0000256" key="7">
    <source>
        <dbReference type="ARBA" id="ARBA00061363"/>
    </source>
</evidence>
<evidence type="ECO:0000313" key="10">
    <source>
        <dbReference type="EMBL" id="WGH92565.1"/>
    </source>
</evidence>
<dbReference type="Gene3D" id="3.30.1510.10">
    <property type="entry name" value="Domain 2, N(10)-formyltetrahydrofolate synthetase"/>
    <property type="match status" value="1"/>
</dbReference>
<evidence type="ECO:0000256" key="3">
    <source>
        <dbReference type="ARBA" id="ARBA00022598"/>
    </source>
</evidence>
<dbReference type="HAMAP" id="MF_01543">
    <property type="entry name" value="FTHFS"/>
    <property type="match status" value="1"/>
</dbReference>
<dbReference type="AlphaFoldDB" id="A0AAJ6DBF2"/>
<name>A0AAJ6DBF2_9MICC</name>
<dbReference type="GO" id="GO:0004329">
    <property type="term" value="F:formate-tetrahydrofolate ligase activity"/>
    <property type="evidence" value="ECO:0007669"/>
    <property type="project" value="UniProtKB-UniRule"/>
</dbReference>
<dbReference type="PROSITE" id="PS00722">
    <property type="entry name" value="FTHFS_2"/>
    <property type="match status" value="1"/>
</dbReference>
<dbReference type="Proteomes" id="UP001224674">
    <property type="component" value="Chromosome"/>
</dbReference>
<dbReference type="GO" id="GO:0005524">
    <property type="term" value="F:ATP binding"/>
    <property type="evidence" value="ECO:0007669"/>
    <property type="project" value="UniProtKB-UniRule"/>
</dbReference>
<accession>A0AAJ6DBF2</accession>
<dbReference type="Gene3D" id="3.40.50.300">
    <property type="entry name" value="P-loop containing nucleotide triphosphate hydrolases"/>
    <property type="match status" value="1"/>
</dbReference>
<dbReference type="InterPro" id="IPR027417">
    <property type="entry name" value="P-loop_NTPase"/>
</dbReference>
<evidence type="ECO:0000256" key="9">
    <source>
        <dbReference type="SAM" id="MobiDB-lite"/>
    </source>
</evidence>
<sequence>MNDAEISATATLQPIHAIAERLGVSAEHLIPYGYTMAKIDLTGLGLTDNADVQRSPGKVVLVTACSPTPAGEGKTTVAIGLADGLNRIGVNTALALREPSLGPVFGLKGGGTGGGYAQVVPMDKINLHFTGDLHAISAAHNLLCALVDNHIHQGNQLGIDPRTITIKRCVDLNDRTLRHTVIGLGGRTQGVPREDGFEITVATETMAIFCLATDRKDLKQRLSQMIIGYTYDQKPVTVGELGPEGAQGAMAVLLNDALDPNLVQTLSGTPALVHGGPFANIAHGANSVIATNTARALADVVITEAGFGADLGAEKFMHITGPAGGFSPDAIVVVATLRALKYNGGVSVDEANQVNPEALRDGVVNLDRHLDHLAHYDRPVVVAINTFPDDTQEEITWLIGHCQARGVTAEICAAWGQGADGAEALARVIRDQLQQTPHQQHRREQAEQHAPDPLSPQALAGLPLQEKISVIARTIYGADGVKYSPAALKQLGELAGTPAEYLPVCVAKTPFSFSDDRTKLGAPTGFQLTIQRVRLRAGAGFVVVYTGRIMTMPGLPKHPAAEAMDVADSTGEILNIF</sequence>
<evidence type="ECO:0000256" key="6">
    <source>
        <dbReference type="ARBA" id="ARBA00049033"/>
    </source>
</evidence>
<dbReference type="InterPro" id="IPR000559">
    <property type="entry name" value="Formate_THF_ligase"/>
</dbReference>
<dbReference type="RefSeq" id="WP_279674599.1">
    <property type="nucleotide sequence ID" value="NZ_CP122566.1"/>
</dbReference>
<evidence type="ECO:0000256" key="1">
    <source>
        <dbReference type="ARBA" id="ARBA00004777"/>
    </source>
</evidence>
<evidence type="ECO:0000256" key="2">
    <source>
        <dbReference type="ARBA" id="ARBA00022563"/>
    </source>
</evidence>
<dbReference type="Gene3D" id="3.10.410.10">
    <property type="entry name" value="Formyltetrahydrofolate synthetase, domain 3"/>
    <property type="match status" value="1"/>
</dbReference>
<protein>
    <recommendedName>
        <fullName evidence="8">Formate--tetrahydrofolate ligase</fullName>
        <ecNumber evidence="8">6.3.4.3</ecNumber>
    </recommendedName>
    <alternativeName>
        <fullName evidence="8">Formyltetrahydrofolate synthetase</fullName>
        <shortName evidence="8">FHS</shortName>
        <shortName evidence="8">FTHFS</shortName>
    </alternativeName>
</protein>
<feature type="region of interest" description="Disordered" evidence="9">
    <location>
        <begin position="434"/>
        <end position="454"/>
    </location>
</feature>
<dbReference type="GO" id="GO:0035999">
    <property type="term" value="P:tetrahydrofolate interconversion"/>
    <property type="evidence" value="ECO:0007669"/>
    <property type="project" value="UniProtKB-UniRule"/>
</dbReference>
<proteinExistence type="inferred from homology"/>
<keyword evidence="5 8" id="KW-0067">ATP-binding</keyword>
<feature type="binding site" evidence="8">
    <location>
        <begin position="68"/>
        <end position="75"/>
    </location>
    <ligand>
        <name>ATP</name>
        <dbReference type="ChEBI" id="CHEBI:30616"/>
    </ligand>
</feature>
<evidence type="ECO:0000256" key="5">
    <source>
        <dbReference type="ARBA" id="ARBA00022840"/>
    </source>
</evidence>
<evidence type="ECO:0000313" key="11">
    <source>
        <dbReference type="Proteomes" id="UP001224674"/>
    </source>
</evidence>
<dbReference type="SUPFAM" id="SSF52540">
    <property type="entry name" value="P-loop containing nucleoside triphosphate hydrolases"/>
    <property type="match status" value="1"/>
</dbReference>
<keyword evidence="11" id="KW-1185">Reference proteome</keyword>
<comment type="similarity">
    <text evidence="7 8">Belongs to the formate--tetrahydrofolate ligase family.</text>
</comment>
<dbReference type="PROSITE" id="PS00721">
    <property type="entry name" value="FTHFS_1"/>
    <property type="match status" value="1"/>
</dbReference>
<keyword evidence="2 8" id="KW-0554">One-carbon metabolism</keyword>
<gene>
    <name evidence="8" type="primary">fhs</name>
    <name evidence="10" type="ORF">QDX21_09685</name>
</gene>
<keyword evidence="3 8" id="KW-0436">Ligase</keyword>
<dbReference type="InterPro" id="IPR020628">
    <property type="entry name" value="Formate_THF_ligase_CS"/>
</dbReference>
<evidence type="ECO:0000256" key="4">
    <source>
        <dbReference type="ARBA" id="ARBA00022741"/>
    </source>
</evidence>
<comment type="catalytic activity">
    <reaction evidence="6 8">
        <text>(6S)-5,6,7,8-tetrahydrofolate + formate + ATP = (6R)-10-formyltetrahydrofolate + ADP + phosphate</text>
        <dbReference type="Rhea" id="RHEA:20221"/>
        <dbReference type="ChEBI" id="CHEBI:15740"/>
        <dbReference type="ChEBI" id="CHEBI:30616"/>
        <dbReference type="ChEBI" id="CHEBI:43474"/>
        <dbReference type="ChEBI" id="CHEBI:57453"/>
        <dbReference type="ChEBI" id="CHEBI:195366"/>
        <dbReference type="ChEBI" id="CHEBI:456216"/>
        <dbReference type="EC" id="6.3.4.3"/>
    </reaction>
</comment>
<dbReference type="Pfam" id="PF01268">
    <property type="entry name" value="FTHFS"/>
    <property type="match status" value="1"/>
</dbReference>
<dbReference type="FunFam" id="3.30.1510.10:FF:000001">
    <property type="entry name" value="Formate--tetrahydrofolate ligase"/>
    <property type="match status" value="1"/>
</dbReference>
<dbReference type="NCBIfam" id="NF010030">
    <property type="entry name" value="PRK13505.1"/>
    <property type="match status" value="1"/>
</dbReference>
<keyword evidence="4 8" id="KW-0547">Nucleotide-binding</keyword>